<gene>
    <name evidence="7" type="primary">rpsT</name>
    <name evidence="8" type="ORF">A2824_00700</name>
</gene>
<evidence type="ECO:0000256" key="7">
    <source>
        <dbReference type="HAMAP-Rule" id="MF_00500"/>
    </source>
</evidence>
<keyword evidence="5 7" id="KW-0687">Ribonucleoprotein</keyword>
<dbReference type="AlphaFoldDB" id="A0A1F6VHE3"/>
<dbReference type="HAMAP" id="MF_00500">
    <property type="entry name" value="Ribosomal_bS20"/>
    <property type="match status" value="1"/>
</dbReference>
<evidence type="ECO:0000313" key="8">
    <source>
        <dbReference type="EMBL" id="OGI69087.1"/>
    </source>
</evidence>
<dbReference type="STRING" id="1801743.A2824_00700"/>
<evidence type="ECO:0000256" key="6">
    <source>
        <dbReference type="ARBA" id="ARBA00035136"/>
    </source>
</evidence>
<sequence>MPITSSAKKALRVSARRRVLNNRVKKHLKEIIKQVEKFAKEGKKDEAKKLLSSAYQAIDKAAKKGIIKKNNAARKKSRLAKLLK</sequence>
<dbReference type="PANTHER" id="PTHR33398">
    <property type="entry name" value="30S RIBOSOMAL PROTEIN S20"/>
    <property type="match status" value="1"/>
</dbReference>
<name>A0A1F6VHE3_9BACT</name>
<dbReference type="InterPro" id="IPR002583">
    <property type="entry name" value="Ribosomal_bS20"/>
</dbReference>
<evidence type="ECO:0000256" key="4">
    <source>
        <dbReference type="ARBA" id="ARBA00022980"/>
    </source>
</evidence>
<proteinExistence type="inferred from homology"/>
<evidence type="ECO:0000256" key="3">
    <source>
        <dbReference type="ARBA" id="ARBA00022884"/>
    </source>
</evidence>
<dbReference type="Pfam" id="PF01649">
    <property type="entry name" value="Ribosomal_S20p"/>
    <property type="match status" value="1"/>
</dbReference>
<dbReference type="GO" id="GO:0003735">
    <property type="term" value="F:structural constituent of ribosome"/>
    <property type="evidence" value="ECO:0007669"/>
    <property type="project" value="InterPro"/>
</dbReference>
<keyword evidence="3 7" id="KW-0694">RNA-binding</keyword>
<protein>
    <recommendedName>
        <fullName evidence="6 7">Small ribosomal subunit protein bS20</fullName>
    </recommendedName>
</protein>
<dbReference type="InterPro" id="IPR036510">
    <property type="entry name" value="Ribosomal_bS20_sf"/>
</dbReference>
<evidence type="ECO:0000256" key="1">
    <source>
        <dbReference type="ARBA" id="ARBA00007634"/>
    </source>
</evidence>
<evidence type="ECO:0000313" key="9">
    <source>
        <dbReference type="Proteomes" id="UP000178059"/>
    </source>
</evidence>
<dbReference type="EMBL" id="MFTT01000034">
    <property type="protein sequence ID" value="OGI69087.1"/>
    <property type="molecule type" value="Genomic_DNA"/>
</dbReference>
<dbReference type="PANTHER" id="PTHR33398:SF1">
    <property type="entry name" value="SMALL RIBOSOMAL SUBUNIT PROTEIN BS20C"/>
    <property type="match status" value="1"/>
</dbReference>
<reference evidence="8 9" key="1">
    <citation type="journal article" date="2016" name="Nat. Commun.">
        <title>Thousands of microbial genomes shed light on interconnected biogeochemical processes in an aquifer system.</title>
        <authorList>
            <person name="Anantharaman K."/>
            <person name="Brown C.T."/>
            <person name="Hug L.A."/>
            <person name="Sharon I."/>
            <person name="Castelle C.J."/>
            <person name="Probst A.J."/>
            <person name="Thomas B.C."/>
            <person name="Singh A."/>
            <person name="Wilkins M.J."/>
            <person name="Karaoz U."/>
            <person name="Brodie E.L."/>
            <person name="Williams K.H."/>
            <person name="Hubbard S.S."/>
            <person name="Banfield J.F."/>
        </authorList>
    </citation>
    <scope>NUCLEOTIDE SEQUENCE [LARGE SCALE GENOMIC DNA]</scope>
</reference>
<dbReference type="NCBIfam" id="TIGR00029">
    <property type="entry name" value="S20"/>
    <property type="match status" value="1"/>
</dbReference>
<comment type="caution">
    <text evidence="8">The sequence shown here is derived from an EMBL/GenBank/DDBJ whole genome shotgun (WGS) entry which is preliminary data.</text>
</comment>
<dbReference type="GO" id="GO:0070181">
    <property type="term" value="F:small ribosomal subunit rRNA binding"/>
    <property type="evidence" value="ECO:0007669"/>
    <property type="project" value="TreeGrafter"/>
</dbReference>
<evidence type="ECO:0000256" key="2">
    <source>
        <dbReference type="ARBA" id="ARBA00022730"/>
    </source>
</evidence>
<dbReference type="GO" id="GO:0005829">
    <property type="term" value="C:cytosol"/>
    <property type="evidence" value="ECO:0007669"/>
    <property type="project" value="TreeGrafter"/>
</dbReference>
<keyword evidence="4 7" id="KW-0689">Ribosomal protein</keyword>
<dbReference type="GO" id="GO:0006412">
    <property type="term" value="P:translation"/>
    <property type="evidence" value="ECO:0007669"/>
    <property type="project" value="UniProtKB-UniRule"/>
</dbReference>
<comment type="similarity">
    <text evidence="1 7">Belongs to the bacterial ribosomal protein bS20 family.</text>
</comment>
<dbReference type="GO" id="GO:0015935">
    <property type="term" value="C:small ribosomal subunit"/>
    <property type="evidence" value="ECO:0007669"/>
    <property type="project" value="TreeGrafter"/>
</dbReference>
<keyword evidence="2 7" id="KW-0699">rRNA-binding</keyword>
<dbReference type="Proteomes" id="UP000178059">
    <property type="component" value="Unassembled WGS sequence"/>
</dbReference>
<evidence type="ECO:0000256" key="5">
    <source>
        <dbReference type="ARBA" id="ARBA00023274"/>
    </source>
</evidence>
<accession>A0A1F6VHE3</accession>
<dbReference type="Gene3D" id="1.20.58.110">
    <property type="entry name" value="Ribosomal protein S20"/>
    <property type="match status" value="1"/>
</dbReference>
<comment type="function">
    <text evidence="7">Binds directly to 16S ribosomal RNA.</text>
</comment>
<organism evidence="8 9">
    <name type="scientific">Candidatus Nomurabacteria bacterium RIFCSPHIGHO2_01_FULL_42_16</name>
    <dbReference type="NCBI Taxonomy" id="1801743"/>
    <lineage>
        <taxon>Bacteria</taxon>
        <taxon>Candidatus Nomuraibacteriota</taxon>
    </lineage>
</organism>
<dbReference type="SUPFAM" id="SSF46992">
    <property type="entry name" value="Ribosomal protein S20"/>
    <property type="match status" value="1"/>
</dbReference>